<organism evidence="3 4">
    <name type="scientific">Tanacetum coccineum</name>
    <dbReference type="NCBI Taxonomy" id="301880"/>
    <lineage>
        <taxon>Eukaryota</taxon>
        <taxon>Viridiplantae</taxon>
        <taxon>Streptophyta</taxon>
        <taxon>Embryophyta</taxon>
        <taxon>Tracheophyta</taxon>
        <taxon>Spermatophyta</taxon>
        <taxon>Magnoliopsida</taxon>
        <taxon>eudicotyledons</taxon>
        <taxon>Gunneridae</taxon>
        <taxon>Pentapetalae</taxon>
        <taxon>asterids</taxon>
        <taxon>campanulids</taxon>
        <taxon>Asterales</taxon>
        <taxon>Asteraceae</taxon>
        <taxon>Asteroideae</taxon>
        <taxon>Anthemideae</taxon>
        <taxon>Anthemidinae</taxon>
        <taxon>Tanacetum</taxon>
    </lineage>
</organism>
<proteinExistence type="predicted"/>
<dbReference type="CDD" id="cd09272">
    <property type="entry name" value="RNase_HI_RT_Ty1"/>
    <property type="match status" value="1"/>
</dbReference>
<dbReference type="Pfam" id="PF25597">
    <property type="entry name" value="SH3_retrovirus"/>
    <property type="match status" value="1"/>
</dbReference>
<dbReference type="InterPro" id="IPR057670">
    <property type="entry name" value="SH3_retrovirus"/>
</dbReference>
<dbReference type="Proteomes" id="UP001151760">
    <property type="component" value="Unassembled WGS sequence"/>
</dbReference>
<dbReference type="PANTHER" id="PTHR11439">
    <property type="entry name" value="GAG-POL-RELATED RETROTRANSPOSON"/>
    <property type="match status" value="1"/>
</dbReference>
<gene>
    <name evidence="3" type="ORF">Tco_1093436</name>
</gene>
<dbReference type="EMBL" id="BQNB010020625">
    <property type="protein sequence ID" value="GJT97918.1"/>
    <property type="molecule type" value="Genomic_DNA"/>
</dbReference>
<name>A0ABQ5ICR5_9ASTR</name>
<feature type="compositionally biased region" description="Acidic residues" evidence="1">
    <location>
        <begin position="641"/>
        <end position="676"/>
    </location>
</feature>
<feature type="domain" description="Retroviral polymerase SH3-like" evidence="2">
    <location>
        <begin position="17"/>
        <end position="73"/>
    </location>
</feature>
<evidence type="ECO:0000256" key="1">
    <source>
        <dbReference type="SAM" id="MobiDB-lite"/>
    </source>
</evidence>
<evidence type="ECO:0000259" key="2">
    <source>
        <dbReference type="Pfam" id="PF25597"/>
    </source>
</evidence>
<comment type="caution">
    <text evidence="3">The sequence shown here is derived from an EMBL/GenBank/DDBJ whole genome shotgun (WGS) entry which is preliminary data.</text>
</comment>
<feature type="compositionally biased region" description="Acidic residues" evidence="1">
    <location>
        <begin position="720"/>
        <end position="730"/>
    </location>
</feature>
<protein>
    <submittedName>
        <fullName evidence="3">Retrovirus-related pol polyprotein from transposon TNT 1-94</fullName>
    </submittedName>
</protein>
<feature type="compositionally biased region" description="Acidic residues" evidence="1">
    <location>
        <begin position="690"/>
        <end position="708"/>
    </location>
</feature>
<dbReference type="PANTHER" id="PTHR11439:SF509">
    <property type="entry name" value="RNA-DIRECTED DNA POLYMERASE"/>
    <property type="match status" value="1"/>
</dbReference>
<reference evidence="3" key="2">
    <citation type="submission" date="2022-01" db="EMBL/GenBank/DDBJ databases">
        <authorList>
            <person name="Yamashiro T."/>
            <person name="Shiraishi A."/>
            <person name="Satake H."/>
            <person name="Nakayama K."/>
        </authorList>
    </citation>
    <scope>NUCLEOTIDE SEQUENCE</scope>
</reference>
<feature type="region of interest" description="Disordered" evidence="1">
    <location>
        <begin position="618"/>
        <end position="730"/>
    </location>
</feature>
<sequence length="730" mass="83287">MQDKKLDLSFFHVFGALCYPTNDNDDLGKLDAKADIGIFVGYAPTKKAFRIYNKRTRKIIETIHVTFDEQTTMASEQFSSGPGLHFMTPTTSIVVTPVQEAAAPRAAVLPNSLVSTSIDQYAPSTSITSTQEQEHSPTISQESLKKYEMESCDLVDTPMVEKSKLDEDTQGKAVDPTHYRGMVGTLMYLTSSRPDLKDSAIALTAFADVDHAGCQDTRRSTSGILWMRSQLTDYGLGFNKIPMYCDNKSAIALCCNNVQHSRSKHIDIRYHFIKEQVENGVVELYFVKTEYQLADIFTKALCRERIEFLYDKLGMRSFTPETLKELADEAKEKWWEYMCKYKFLAQQKALDDALVTPVDHLEFEKCNMRLKTDIKPKEATFQVVSDALALTPFYQALLSTADVPAIYMQEFWATVSVHKSSIRFTINKKKVSLDVDMFIEILQFCLKIPGQKFKDLPLEHDILSFIRDLGHSGDIIYLTDVNVDYLHKPWRAFATVINKCLSGKETGMDKIHLMFQIENKDAKKTNKTSYPRFTKIIIDYFMSKDQSISKRNKMFWHTARDDTMFTSMRCISRHEDTQVYGTILPKELDSRLQISSHASGSGDGVDTQSKVLNEQQQKISGINEGDGVIPEVPDVPKYNSESEEESWTFSQDDEDVDVESDKNDDSEETESDNDGDDLTHLNLSTYKAEDQEEEKADEEEEEDDEEVSFDQRVSTPPDYELTEEEENKEN</sequence>
<keyword evidence="4" id="KW-1185">Reference proteome</keyword>
<evidence type="ECO:0000313" key="3">
    <source>
        <dbReference type="EMBL" id="GJT97918.1"/>
    </source>
</evidence>
<reference evidence="3" key="1">
    <citation type="journal article" date="2022" name="Int. J. Mol. Sci.">
        <title>Draft Genome of Tanacetum Coccineum: Genomic Comparison of Closely Related Tanacetum-Family Plants.</title>
        <authorList>
            <person name="Yamashiro T."/>
            <person name="Shiraishi A."/>
            <person name="Nakayama K."/>
            <person name="Satake H."/>
        </authorList>
    </citation>
    <scope>NUCLEOTIDE SEQUENCE</scope>
</reference>
<evidence type="ECO:0000313" key="4">
    <source>
        <dbReference type="Proteomes" id="UP001151760"/>
    </source>
</evidence>
<accession>A0ABQ5ICR5</accession>